<gene>
    <name evidence="7" type="ORF">Goshw_029428</name>
</gene>
<feature type="domain" description="Cathepsin propeptide inhibitor" evidence="6">
    <location>
        <begin position="41"/>
        <end position="98"/>
    </location>
</feature>
<evidence type="ECO:0000256" key="3">
    <source>
        <dbReference type="ARBA" id="ARBA00022801"/>
    </source>
</evidence>
<dbReference type="InterPro" id="IPR000668">
    <property type="entry name" value="Peptidase_C1A_C"/>
</dbReference>
<feature type="signal peptide" evidence="5">
    <location>
        <begin position="1"/>
        <end position="26"/>
    </location>
</feature>
<evidence type="ECO:0000313" key="8">
    <source>
        <dbReference type="Proteomes" id="UP000593576"/>
    </source>
</evidence>
<protein>
    <recommendedName>
        <fullName evidence="6">Cathepsin propeptide inhibitor domain-containing protein</fullName>
    </recommendedName>
</protein>
<dbReference type="Pfam" id="PF00112">
    <property type="entry name" value="Peptidase_C1"/>
    <property type="match status" value="1"/>
</dbReference>
<dbReference type="SMART" id="SM00848">
    <property type="entry name" value="Inhibitor_I29"/>
    <property type="match status" value="1"/>
</dbReference>
<keyword evidence="3" id="KW-0378">Hydrolase</keyword>
<proteinExistence type="inferred from homology"/>
<dbReference type="Gene3D" id="1.10.287.2250">
    <property type="match status" value="1"/>
</dbReference>
<sequence>MASKNQLHHQFLYLALLFFILGVCEATSRTTLEDASMYERHQQWMVQYGRVYRDTNERQKCFQIFKQNVARIDSFNAANNKPYKLGVNQFADLTNQEFTASRNGFKGHMCSNTATTFKYENATALPSTVDWRKKGAVTPIKDQGQC</sequence>
<keyword evidence="8" id="KW-1185">Reference proteome</keyword>
<feature type="chain" id="PRO_5029543674" description="Cathepsin propeptide inhibitor domain-containing protein" evidence="5">
    <location>
        <begin position="27"/>
        <end position="146"/>
    </location>
</feature>
<keyword evidence="5" id="KW-0732">Signal</keyword>
<reference evidence="7 8" key="1">
    <citation type="journal article" date="2019" name="Genome Biol. Evol.">
        <title>Insights into the evolution of the New World diploid cottons (Gossypium, subgenus Houzingenia) based on genome sequencing.</title>
        <authorList>
            <person name="Grover C.E."/>
            <person name="Arick M.A. 2nd"/>
            <person name="Thrash A."/>
            <person name="Conover J.L."/>
            <person name="Sanders W.S."/>
            <person name="Peterson D.G."/>
            <person name="Frelichowski J.E."/>
            <person name="Scheffler J.A."/>
            <person name="Scheffler B.E."/>
            <person name="Wendel J.F."/>
        </authorList>
    </citation>
    <scope>NUCLEOTIDE SEQUENCE [LARGE SCALE GENOMIC DNA]</scope>
    <source>
        <strain evidence="7">1</strain>
        <tissue evidence="7">Leaf</tissue>
    </source>
</reference>
<dbReference type="GO" id="GO:0006508">
    <property type="term" value="P:proteolysis"/>
    <property type="evidence" value="ECO:0007669"/>
    <property type="project" value="UniProtKB-KW"/>
</dbReference>
<comment type="caution">
    <text evidence="7">The sequence shown here is derived from an EMBL/GenBank/DDBJ whole genome shotgun (WGS) entry which is preliminary data.</text>
</comment>
<keyword evidence="2" id="KW-0645">Protease</keyword>
<dbReference type="AlphaFoldDB" id="A0A7J9MR49"/>
<dbReference type="OrthoDB" id="972125at2759"/>
<evidence type="ECO:0000259" key="6">
    <source>
        <dbReference type="SMART" id="SM00848"/>
    </source>
</evidence>
<evidence type="ECO:0000256" key="2">
    <source>
        <dbReference type="ARBA" id="ARBA00022670"/>
    </source>
</evidence>
<dbReference type="InterPro" id="IPR038765">
    <property type="entry name" value="Papain-like_cys_pep_sf"/>
</dbReference>
<evidence type="ECO:0000256" key="1">
    <source>
        <dbReference type="ARBA" id="ARBA00008455"/>
    </source>
</evidence>
<dbReference type="Gene3D" id="3.90.70.10">
    <property type="entry name" value="Cysteine proteinases"/>
    <property type="match status" value="1"/>
</dbReference>
<dbReference type="SUPFAM" id="SSF54001">
    <property type="entry name" value="Cysteine proteinases"/>
    <property type="match status" value="1"/>
</dbReference>
<name>A0A7J9MR49_GOSSC</name>
<keyword evidence="4" id="KW-0788">Thiol protease</keyword>
<comment type="similarity">
    <text evidence="1">Belongs to the peptidase C1 family.</text>
</comment>
<evidence type="ECO:0000313" key="7">
    <source>
        <dbReference type="EMBL" id="MBA0873216.1"/>
    </source>
</evidence>
<accession>A0A7J9MR49</accession>
<dbReference type="GO" id="GO:0008234">
    <property type="term" value="F:cysteine-type peptidase activity"/>
    <property type="evidence" value="ECO:0007669"/>
    <property type="project" value="UniProtKB-KW"/>
</dbReference>
<organism evidence="7 8">
    <name type="scientific">Gossypium schwendimanii</name>
    <name type="common">Cotton</name>
    <dbReference type="NCBI Taxonomy" id="34291"/>
    <lineage>
        <taxon>Eukaryota</taxon>
        <taxon>Viridiplantae</taxon>
        <taxon>Streptophyta</taxon>
        <taxon>Embryophyta</taxon>
        <taxon>Tracheophyta</taxon>
        <taxon>Spermatophyta</taxon>
        <taxon>Magnoliopsida</taxon>
        <taxon>eudicotyledons</taxon>
        <taxon>Gunneridae</taxon>
        <taxon>Pentapetalae</taxon>
        <taxon>rosids</taxon>
        <taxon>malvids</taxon>
        <taxon>Malvales</taxon>
        <taxon>Malvaceae</taxon>
        <taxon>Malvoideae</taxon>
        <taxon>Gossypium</taxon>
    </lineage>
</organism>
<evidence type="ECO:0000256" key="5">
    <source>
        <dbReference type="SAM" id="SignalP"/>
    </source>
</evidence>
<dbReference type="InterPro" id="IPR013201">
    <property type="entry name" value="Prot_inhib_I29"/>
</dbReference>
<dbReference type="Pfam" id="PF08246">
    <property type="entry name" value="Inhibitor_I29"/>
    <property type="match status" value="1"/>
</dbReference>
<dbReference type="InterPro" id="IPR013128">
    <property type="entry name" value="Peptidase_C1A"/>
</dbReference>
<feature type="non-terminal residue" evidence="7">
    <location>
        <position position="146"/>
    </location>
</feature>
<dbReference type="Proteomes" id="UP000593576">
    <property type="component" value="Unassembled WGS sequence"/>
</dbReference>
<dbReference type="PANTHER" id="PTHR12411">
    <property type="entry name" value="CYSTEINE PROTEASE FAMILY C1-RELATED"/>
    <property type="match status" value="1"/>
</dbReference>
<dbReference type="EMBL" id="JABFAF010000012">
    <property type="protein sequence ID" value="MBA0873216.1"/>
    <property type="molecule type" value="Genomic_DNA"/>
</dbReference>
<evidence type="ECO:0000256" key="4">
    <source>
        <dbReference type="ARBA" id="ARBA00022807"/>
    </source>
</evidence>